<protein>
    <submittedName>
        <fullName evidence="6">Phosphatidylserine decarboxylase</fullName>
    </submittedName>
</protein>
<evidence type="ECO:0000256" key="1">
    <source>
        <dbReference type="ARBA" id="ARBA00022793"/>
    </source>
</evidence>
<dbReference type="GO" id="GO:0004609">
    <property type="term" value="F:phosphatidylserine decarboxylase activity"/>
    <property type="evidence" value="ECO:0007669"/>
    <property type="project" value="InterPro"/>
</dbReference>
<evidence type="ECO:0000256" key="2">
    <source>
        <dbReference type="ARBA" id="ARBA00023145"/>
    </source>
</evidence>
<evidence type="ECO:0000259" key="5">
    <source>
        <dbReference type="Pfam" id="PF12588"/>
    </source>
</evidence>
<organism evidence="6 7">
    <name type="scientific">Nannocystis exedens</name>
    <dbReference type="NCBI Taxonomy" id="54"/>
    <lineage>
        <taxon>Bacteria</taxon>
        <taxon>Pseudomonadati</taxon>
        <taxon>Myxococcota</taxon>
        <taxon>Polyangia</taxon>
        <taxon>Nannocystales</taxon>
        <taxon>Nannocystaceae</taxon>
        <taxon>Nannocystis</taxon>
    </lineage>
</organism>
<dbReference type="OrthoDB" id="9802030at2"/>
<reference evidence="7" key="1">
    <citation type="submission" date="2016-10" db="EMBL/GenBank/DDBJ databases">
        <authorList>
            <person name="Varghese N."/>
            <person name="Submissions S."/>
        </authorList>
    </citation>
    <scope>NUCLEOTIDE SEQUENCE [LARGE SCALE GENOMIC DNA]</scope>
    <source>
        <strain evidence="7">ATCC 25963</strain>
    </source>
</reference>
<sequence>MIREDQIEARYRRSFGYRAGYLPRDRRAVDAFHRDLKRRPHETASLRSGAVLRMAQLIETNPIIRMYVSEMIDQVPGDHKVIENTAELLLALQRVTVTAPAYNPDPAQRNAFPMSSLFAYMMMTPAGEALFRNDAWNDSLRGVLREWCAYLDGPESAHVLNEGEDGWLSPFAYQDMKLWEFVHDRDRPHWGWTSYNDFFHREIRQDARPIAAPDDPRVIVSANDGNLVTIARGVKRKDQFWLKGEPFSLEDMLARSEHVDRFVGGYVFQSFLSGANYHRWHAPIDGVVREARVVQGLMFSDAESAGFDPNAGILSEGYDATVNTRGLVFIESADPRIGMVCVIPIGITEISSITIRVEPGKVLRKGDELGYFSYGGSSMCLVFEKSAIDHFTVASPPPLPVVDPTSGPALAVNGGIAIAAVTGERRRA</sequence>
<proteinExistence type="predicted"/>
<feature type="domain" description="L-tryptophan decarboxylase PsiD-like" evidence="5">
    <location>
        <begin position="51"/>
        <end position="176"/>
    </location>
</feature>
<dbReference type="InterPro" id="IPR022237">
    <property type="entry name" value="PsiD-like"/>
</dbReference>
<keyword evidence="1" id="KW-0210">Decarboxylase</keyword>
<dbReference type="GO" id="GO:0006646">
    <property type="term" value="P:phosphatidylethanolamine biosynthetic process"/>
    <property type="evidence" value="ECO:0007669"/>
    <property type="project" value="TreeGrafter"/>
</dbReference>
<dbReference type="PANTHER" id="PTHR10067:SF9">
    <property type="entry name" value="PHOSPHATIDYLSERINE DECARBOXYLASE FAMILY PROTEIN (AFU_ORTHOLOGUE AFUA_7G01730)"/>
    <property type="match status" value="1"/>
</dbReference>
<keyword evidence="3" id="KW-0456">Lyase</keyword>
<dbReference type="Pfam" id="PF12588">
    <property type="entry name" value="PSDC"/>
    <property type="match status" value="1"/>
</dbReference>
<dbReference type="AlphaFoldDB" id="A0A1I2F816"/>
<dbReference type="Proteomes" id="UP000199400">
    <property type="component" value="Unassembled WGS sequence"/>
</dbReference>
<dbReference type="STRING" id="54.SAMN02745121_06531"/>
<evidence type="ECO:0000313" key="7">
    <source>
        <dbReference type="Proteomes" id="UP000199400"/>
    </source>
</evidence>
<dbReference type="Pfam" id="PF02666">
    <property type="entry name" value="PS_Dcarbxylase"/>
    <property type="match status" value="1"/>
</dbReference>
<name>A0A1I2F816_9BACT</name>
<keyword evidence="4" id="KW-0670">Pyruvate</keyword>
<evidence type="ECO:0000313" key="6">
    <source>
        <dbReference type="EMBL" id="SFF01574.1"/>
    </source>
</evidence>
<evidence type="ECO:0000256" key="4">
    <source>
        <dbReference type="ARBA" id="ARBA00023317"/>
    </source>
</evidence>
<gene>
    <name evidence="6" type="ORF">SAMN02745121_06531</name>
</gene>
<dbReference type="EMBL" id="FOMX01000025">
    <property type="protein sequence ID" value="SFF01574.1"/>
    <property type="molecule type" value="Genomic_DNA"/>
</dbReference>
<keyword evidence="7" id="KW-1185">Reference proteome</keyword>
<dbReference type="InterPro" id="IPR003817">
    <property type="entry name" value="PS_Dcarbxylase"/>
</dbReference>
<keyword evidence="2" id="KW-0865">Zymogen</keyword>
<dbReference type="PANTHER" id="PTHR10067">
    <property type="entry name" value="PHOSPHATIDYLSERINE DECARBOXYLASE"/>
    <property type="match status" value="1"/>
</dbReference>
<dbReference type="RefSeq" id="WP_096330900.1">
    <property type="nucleotide sequence ID" value="NZ_FOMX01000025.1"/>
</dbReference>
<accession>A0A1I2F816</accession>
<evidence type="ECO:0000256" key="3">
    <source>
        <dbReference type="ARBA" id="ARBA00023239"/>
    </source>
</evidence>